<dbReference type="GeneID" id="107266718"/>
<dbReference type="InterPro" id="IPR031436">
    <property type="entry name" value="TMEM132_C"/>
</dbReference>
<feature type="compositionally biased region" description="Basic residues" evidence="6">
    <location>
        <begin position="1425"/>
        <end position="1441"/>
    </location>
</feature>
<feature type="transmembrane region" description="Helical" evidence="7">
    <location>
        <begin position="1085"/>
        <end position="1109"/>
    </location>
</feature>
<feature type="compositionally biased region" description="Low complexity" evidence="6">
    <location>
        <begin position="74"/>
        <end position="87"/>
    </location>
</feature>
<feature type="region of interest" description="Disordered" evidence="6">
    <location>
        <begin position="62"/>
        <end position="87"/>
    </location>
</feature>
<evidence type="ECO:0000256" key="3">
    <source>
        <dbReference type="ARBA" id="ARBA00022692"/>
    </source>
</evidence>
<feature type="domain" description="Transmembrane protein TMEM132 cohesin-like" evidence="10">
    <location>
        <begin position="350"/>
        <end position="480"/>
    </location>
</feature>
<dbReference type="Pfam" id="PF15706">
    <property type="entry name" value="TMEM132_C"/>
    <property type="match status" value="1"/>
</dbReference>
<dbReference type="PANTHER" id="PTHR13388">
    <property type="entry name" value="DETONATOR, ISOFORM E"/>
    <property type="match status" value="1"/>
</dbReference>
<evidence type="ECO:0000313" key="13">
    <source>
        <dbReference type="Proteomes" id="UP000694920"/>
    </source>
</evidence>
<keyword evidence="5 7" id="KW-0472">Membrane</keyword>
<feature type="domain" description="Transmembrane protein TMEM132 sixth" evidence="12">
    <location>
        <begin position="852"/>
        <end position="966"/>
    </location>
</feature>
<feature type="region of interest" description="Disordered" evidence="6">
    <location>
        <begin position="1358"/>
        <end position="1452"/>
    </location>
</feature>
<evidence type="ECO:0000259" key="10">
    <source>
        <dbReference type="Pfam" id="PF23039"/>
    </source>
</evidence>
<feature type="region of interest" description="Disordered" evidence="6">
    <location>
        <begin position="1006"/>
        <end position="1026"/>
    </location>
</feature>
<evidence type="ECO:0000256" key="1">
    <source>
        <dbReference type="ARBA" id="ARBA00004479"/>
    </source>
</evidence>
<evidence type="ECO:0000313" key="15">
    <source>
        <dbReference type="RefSeq" id="XP_024939786.1"/>
    </source>
</evidence>
<comment type="subcellular location">
    <subcellularLocation>
        <location evidence="1">Membrane</location>
        <topology evidence="1">Single-pass type I membrane protein</topology>
    </subcellularLocation>
</comment>
<feature type="domain" description="Transmembrane protein family 132 fourth" evidence="9">
    <location>
        <begin position="523"/>
        <end position="619"/>
    </location>
</feature>
<keyword evidence="3 7" id="KW-0812">Transmembrane</keyword>
<protein>
    <submittedName>
        <fullName evidence="14 15">Uncharacterized protein LOC107266718 isoform X1</fullName>
    </submittedName>
</protein>
<evidence type="ECO:0000259" key="9">
    <source>
        <dbReference type="Pfam" id="PF16070"/>
    </source>
</evidence>
<dbReference type="InterPro" id="IPR026307">
    <property type="entry name" value="TMEM132"/>
</dbReference>
<dbReference type="InterPro" id="IPR031437">
    <property type="entry name" value="Ig_TMEM132_4th"/>
</dbReference>
<dbReference type="Pfam" id="PF23486">
    <property type="entry name" value="Ig_TMEM132_5th"/>
    <property type="match status" value="1"/>
</dbReference>
<evidence type="ECO:0000256" key="2">
    <source>
        <dbReference type="ARBA" id="ARBA00006166"/>
    </source>
</evidence>
<feature type="compositionally biased region" description="Basic residues" evidence="6">
    <location>
        <begin position="716"/>
        <end position="725"/>
    </location>
</feature>
<keyword evidence="4 7" id="KW-1133">Transmembrane helix</keyword>
<organism evidence="13 15">
    <name type="scientific">Cephus cinctus</name>
    <name type="common">Wheat stem sawfly</name>
    <dbReference type="NCBI Taxonomy" id="211228"/>
    <lineage>
        <taxon>Eukaryota</taxon>
        <taxon>Metazoa</taxon>
        <taxon>Ecdysozoa</taxon>
        <taxon>Arthropoda</taxon>
        <taxon>Hexapoda</taxon>
        <taxon>Insecta</taxon>
        <taxon>Pterygota</taxon>
        <taxon>Neoptera</taxon>
        <taxon>Endopterygota</taxon>
        <taxon>Hymenoptera</taxon>
        <taxon>Cephoidea</taxon>
        <taxon>Cephidae</taxon>
        <taxon>Cephus</taxon>
    </lineage>
</organism>
<proteinExistence type="inferred from homology"/>
<feature type="region of interest" description="Disordered" evidence="6">
    <location>
        <begin position="145"/>
        <end position="189"/>
    </location>
</feature>
<feature type="compositionally biased region" description="Basic and acidic residues" evidence="6">
    <location>
        <begin position="682"/>
        <end position="715"/>
    </location>
</feature>
<evidence type="ECO:0000313" key="14">
    <source>
        <dbReference type="RefSeq" id="XP_015592968.1"/>
    </source>
</evidence>
<dbReference type="GO" id="GO:0016020">
    <property type="term" value="C:membrane"/>
    <property type="evidence" value="ECO:0007669"/>
    <property type="project" value="UniProtKB-SubCell"/>
</dbReference>
<dbReference type="InterPro" id="IPR055421">
    <property type="entry name" value="TMEM132_3rd"/>
</dbReference>
<evidence type="ECO:0000259" key="11">
    <source>
        <dbReference type="Pfam" id="PF23486"/>
    </source>
</evidence>
<feature type="region of interest" description="Disordered" evidence="6">
    <location>
        <begin position="642"/>
        <end position="665"/>
    </location>
</feature>
<dbReference type="InterPro" id="IPR055424">
    <property type="entry name" value="Ig_TMEM132_6th"/>
</dbReference>
<feature type="region of interest" description="Disordered" evidence="6">
    <location>
        <begin position="1281"/>
        <end position="1312"/>
    </location>
</feature>
<dbReference type="Pfam" id="PF23487">
    <property type="entry name" value="Ig_TMEM132_6th"/>
    <property type="match status" value="1"/>
</dbReference>
<evidence type="ECO:0000256" key="7">
    <source>
        <dbReference type="SAM" id="Phobius"/>
    </source>
</evidence>
<dbReference type="CTD" id="31555"/>
<dbReference type="InterPro" id="IPR055423">
    <property type="entry name" value="Ig_TMEM132_5th"/>
</dbReference>
<accession>A0AAJ7W0E6</accession>
<evidence type="ECO:0000256" key="5">
    <source>
        <dbReference type="ARBA" id="ARBA00023136"/>
    </source>
</evidence>
<evidence type="ECO:0000256" key="6">
    <source>
        <dbReference type="SAM" id="MobiDB-lite"/>
    </source>
</evidence>
<comment type="similarity">
    <text evidence="2">Belongs to the TMEM132 family.</text>
</comment>
<evidence type="ECO:0000256" key="4">
    <source>
        <dbReference type="ARBA" id="ARBA00022989"/>
    </source>
</evidence>
<dbReference type="PANTHER" id="PTHR13388:SF11">
    <property type="entry name" value="DETONATOR, ISOFORM E"/>
    <property type="match status" value="1"/>
</dbReference>
<feature type="region of interest" description="Disordered" evidence="6">
    <location>
        <begin position="682"/>
        <end position="750"/>
    </location>
</feature>
<evidence type="ECO:0000259" key="12">
    <source>
        <dbReference type="Pfam" id="PF23487"/>
    </source>
</evidence>
<dbReference type="KEGG" id="ccin:107266718"/>
<dbReference type="Proteomes" id="UP000694920">
    <property type="component" value="Unplaced"/>
</dbReference>
<gene>
    <name evidence="14 15" type="primary">LOC107266718</name>
</gene>
<sequence>MGTLVLFCMGSLQLRLAASPMDIWIFFLFFATAGVAASVEVHFENKDGGFFLKHTPRQYYPTQPDSLSGGAGSSGSSTGTVPGTASGTASVLSPPGCILSIDKFTVFQTSEPVSVRASYGPFSTKQTVPARYIVPDPLDMLPGLGSPVATSGADKSVNGSSSGSVSGGTNGSGNAKRKQNVNGSGSTSSSAAALLDAQELSARHLDMSAHLVRGNVPRDSPVLRVLFHAGSEAVGRRQLLLARHQRVCVVLHASLPGRPSLTAACSPDGEDGVCLAQITIPASWWPPLPPPDASGRVKVTKSLPRLVQVAYSVLEPRTEGDAISCQPRVQIQPVTPLGQIPLSPNRAAYKELSSDESLILLVPHGPLYPRSRLHVPAFLQPRSGAPPIVALVLRARVKSSVRILEASSSSPDWIVDSEINAKNTAATFTARRKENVSRSPNTLTTAEEVLTMLLEASEEGASGSWDGGRIVWSVRYAFEGEEDNASLAGGWLSGQQQQHHHHHHVERRKLQARLEIQKDDIQAVLPISKNWEVMNTAVLTHRQVSQAMKVFIVSQAGKVADVTLQSSCHSEDESVLKVSSSCSSVYVDGSEIRGSSNASVLVKYGTYTGLARFTVWMPEFPLDVTVMDTRLSQIKGWKVPEEHSIAKNKRSLNSSASKSDETYADEVTAAPSEHLFHADENAVDENRESQRNNDAVEKNADSRIQRREISDSKERRERRRRRRRSAAGGDQESRMSRNGNSERWIEPDGNSIDRTPNCRLRFQQSTVDIYARFVAADHDSGRVSYFVNRRTMLRVTDLVVGLLRVSDPRIATLEGKIVQGRGVGRTEVQVLSPITGRVIGAKEVRVGSDRVSVAHLSVRVVSGLQLTISPDTAIENGYVAETSVTRWLTAQYQEGLLDIDIEYSDGSHTPLREIAATDYKIQVESEETEVVAVAPPVASHHPRVIAIGEGRGDLLRVTLLLVDVCQMSNRRSKSSSSKAAAAPLATASANVEVKFASSNLTNRPEFVQNDGGGTVGSHKEHKTGRENGDLHDIVIGIPLRDENNYEPTVQARQHHTAIANGMSSGGLDGVGIMHEGGPRMTQLKIGMYVLLAAFCFAIIVFVVSCVVYASKFKPQPPDSPLPSIPVLGAARAAARQLAPAGRPRESTTNAHDWVWLGRATLERAACAPQQVRLTANPLATEPLVDNDNENEDTVTAAELGTSFDNPNHIELPSSLRISGDGSAAAITGASACTTTSTVPIDTTTYCKKDKTPRSLSGKANLHVSAAKTSITRNDNARNCANVVSGRNEDDDDNRSTDDDIPPPLPPHGVPAVATATTTTSTMTTITLSGDLSNGNIRGNGNGSGDVFGKVFGKSSTNNYVNGNASEHPQIKAKSGSNSSRNAIEEYKPPVPPHRNREVWTKAGMDQKKSRHRSSSGSHGNQRHASSGKHHSRSHHHHHHSKNKTESSRENEAEFVELRNHEEKRAKDKSKEVKRATIVGNPMYSSQEQEEMALDDLNLGMDYDQIMHYFDNLKESNA</sequence>
<dbReference type="RefSeq" id="XP_015592968.1">
    <property type="nucleotide sequence ID" value="XM_015737482.2"/>
</dbReference>
<dbReference type="RefSeq" id="XP_024939786.1">
    <property type="nucleotide sequence ID" value="XM_025084018.1"/>
</dbReference>
<feature type="compositionally biased region" description="Basic and acidic residues" evidence="6">
    <location>
        <begin position="1394"/>
        <end position="1407"/>
    </location>
</feature>
<reference evidence="14 15" key="1">
    <citation type="submission" date="2025-04" db="UniProtKB">
        <authorList>
            <consortium name="RefSeq"/>
        </authorList>
    </citation>
    <scope>IDENTIFICATION</scope>
</reference>
<dbReference type="Pfam" id="PF23039">
    <property type="entry name" value="TMEM132_3rd"/>
    <property type="match status" value="1"/>
</dbReference>
<name>A0AAJ7W0E6_CEPCN</name>
<evidence type="ECO:0000259" key="8">
    <source>
        <dbReference type="Pfam" id="PF15706"/>
    </source>
</evidence>
<dbReference type="Pfam" id="PF16070">
    <property type="entry name" value="Ig_TMEM132_4th"/>
    <property type="match status" value="1"/>
</dbReference>
<feature type="domain" description="Transmembrane protein TMEM132 C-terminal" evidence="8">
    <location>
        <begin position="1079"/>
        <end position="1160"/>
    </location>
</feature>
<keyword evidence="13" id="KW-1185">Reference proteome</keyword>
<feature type="domain" description="Transmembrane protein TMEM132 fifth" evidence="11">
    <location>
        <begin position="743"/>
        <end position="851"/>
    </location>
</feature>
<feature type="compositionally biased region" description="Basic and acidic residues" evidence="6">
    <location>
        <begin position="1442"/>
        <end position="1452"/>
    </location>
</feature>